<dbReference type="InterPro" id="IPR015943">
    <property type="entry name" value="WD40/YVTN_repeat-like_dom_sf"/>
</dbReference>
<dbReference type="Gene3D" id="2.130.10.10">
    <property type="entry name" value="YVTN repeat-like/Quinoprotein amine dehydrogenase"/>
    <property type="match status" value="1"/>
</dbReference>
<feature type="domain" description="Pyrrolo-quinoline quinone repeat" evidence="1">
    <location>
        <begin position="255"/>
        <end position="331"/>
    </location>
</feature>
<feature type="domain" description="Pyrrolo-quinoline quinone repeat" evidence="1">
    <location>
        <begin position="19"/>
        <end position="192"/>
    </location>
</feature>
<dbReference type="PANTHER" id="PTHR34512">
    <property type="entry name" value="CELL SURFACE PROTEIN"/>
    <property type="match status" value="1"/>
</dbReference>
<name>A0AB39MEH3_9ACTN</name>
<dbReference type="EMBL" id="CP163431">
    <property type="protein sequence ID" value="XDQ03432.1"/>
    <property type="molecule type" value="Genomic_DNA"/>
</dbReference>
<evidence type="ECO:0000259" key="1">
    <source>
        <dbReference type="Pfam" id="PF13360"/>
    </source>
</evidence>
<reference evidence="2" key="1">
    <citation type="submission" date="2024-07" db="EMBL/GenBank/DDBJ databases">
        <authorList>
            <person name="Yu S.T."/>
        </authorList>
    </citation>
    <scope>NUCLEOTIDE SEQUENCE</scope>
    <source>
        <strain evidence="2">R08</strain>
    </source>
</reference>
<dbReference type="InterPro" id="IPR011047">
    <property type="entry name" value="Quinoprotein_ADH-like_sf"/>
</dbReference>
<dbReference type="Pfam" id="PF13360">
    <property type="entry name" value="PQQ_2"/>
    <property type="match status" value="2"/>
</dbReference>
<dbReference type="SUPFAM" id="SSF50998">
    <property type="entry name" value="Quinoprotein alcohol dehydrogenase-like"/>
    <property type="match status" value="1"/>
</dbReference>
<organism evidence="2">
    <name type="scientific">Streptomyces sp. R08</name>
    <dbReference type="NCBI Taxonomy" id="3238624"/>
    <lineage>
        <taxon>Bacteria</taxon>
        <taxon>Bacillati</taxon>
        <taxon>Actinomycetota</taxon>
        <taxon>Actinomycetes</taxon>
        <taxon>Kitasatosporales</taxon>
        <taxon>Streptomycetaceae</taxon>
        <taxon>Streptomyces</taxon>
    </lineage>
</organism>
<dbReference type="Gene3D" id="2.140.10.10">
    <property type="entry name" value="Quinoprotein alcohol dehydrogenase-like superfamily"/>
    <property type="match status" value="1"/>
</dbReference>
<dbReference type="InterPro" id="IPR002372">
    <property type="entry name" value="PQQ_rpt_dom"/>
</dbReference>
<protein>
    <submittedName>
        <fullName evidence="2">PQQ-binding-like beta-propeller repeat protein</fullName>
    </submittedName>
</protein>
<proteinExistence type="predicted"/>
<accession>A0AB39MEH3</accession>
<sequence length="347" mass="38029">MDEDKAPESVWRRSWWRRSARRLWRTPDETADPGGRPLGLWLTDDTVVVARVDGVRAFRTATGEPLWTWRPSGGQIVGLVSADARGGEGVVMHYEESRRDVRRVGLTTLAVATGEVVRRRKQDAAPLGHLPSKVALGGGLLATAGESWKDWETRPVMRALDVDTGEVRWKHELTDPRVESASVISASPFVASLKTRGARGRRSLLFLGDGDTEAVTLQLPEGYEKFGERVAVTGGVLVVGLVPKDRTEHDLGSPLGAYSLTTGELIWRWQGGDTHHDTPLAHRGWLLIVHGYGGRLSVLDPADGRVVARRRLRGTAFDSLVAASGDLVAVGCEAGDYSHGLRVFRWR</sequence>
<dbReference type="AlphaFoldDB" id="A0AB39MEH3"/>
<evidence type="ECO:0000313" key="2">
    <source>
        <dbReference type="EMBL" id="XDQ03432.1"/>
    </source>
</evidence>
<gene>
    <name evidence="2" type="ORF">AB5J58_26245</name>
</gene>
<dbReference type="RefSeq" id="WP_369189330.1">
    <property type="nucleotide sequence ID" value="NZ_CP163431.1"/>
</dbReference>
<dbReference type="PANTHER" id="PTHR34512:SF30">
    <property type="entry name" value="OUTER MEMBRANE PROTEIN ASSEMBLY FACTOR BAMB"/>
    <property type="match status" value="1"/>
</dbReference>